<sequence>MSGSDKLLELLSAYQARVSFSGELASLYLLNGLPRFSQLSQKRWHAEVILAFCLSALPSSIKGLSQTLINLFEAAS</sequence>
<dbReference type="AlphaFoldDB" id="A0A2M6UJV0"/>
<comment type="caution">
    <text evidence="1">The sequence shown here is derived from an EMBL/GenBank/DDBJ whole genome shotgun (WGS) entry which is preliminary data.</text>
</comment>
<name>A0A2M6UJV0_9BRAD</name>
<organism evidence="1 2">
    <name type="scientific">Bradyrhizobium nitroreducens</name>
    <dbReference type="NCBI Taxonomy" id="709803"/>
    <lineage>
        <taxon>Bacteria</taxon>
        <taxon>Pseudomonadati</taxon>
        <taxon>Pseudomonadota</taxon>
        <taxon>Alphaproteobacteria</taxon>
        <taxon>Hyphomicrobiales</taxon>
        <taxon>Nitrobacteraceae</taxon>
        <taxon>Bradyrhizobium</taxon>
    </lineage>
</organism>
<dbReference type="Proteomes" id="UP000228930">
    <property type="component" value="Unassembled WGS sequence"/>
</dbReference>
<accession>A0A2M6UJV0</accession>
<reference evidence="1 2" key="1">
    <citation type="submission" date="2015-06" db="EMBL/GenBank/DDBJ databases">
        <title>Comparative genome analysis of nirS-carrying Bradyrhizobium sp. strains.</title>
        <authorList>
            <person name="Ishii S."/>
            <person name="Jang J."/>
            <person name="Nishizawa T."/>
            <person name="Senoo K."/>
        </authorList>
    </citation>
    <scope>NUCLEOTIDE SEQUENCE [LARGE SCALE GENOMIC DNA]</scope>
    <source>
        <strain evidence="1 2">TSA1</strain>
    </source>
</reference>
<gene>
    <name evidence="1" type="ORF">TSA1_32215</name>
</gene>
<protein>
    <submittedName>
        <fullName evidence="1">Uncharacterized protein</fullName>
    </submittedName>
</protein>
<evidence type="ECO:0000313" key="1">
    <source>
        <dbReference type="EMBL" id="PIT04892.1"/>
    </source>
</evidence>
<keyword evidence="2" id="KW-1185">Reference proteome</keyword>
<dbReference type="EMBL" id="LFJC01000003">
    <property type="protein sequence ID" value="PIT04892.1"/>
    <property type="molecule type" value="Genomic_DNA"/>
</dbReference>
<evidence type="ECO:0000313" key="2">
    <source>
        <dbReference type="Proteomes" id="UP000228930"/>
    </source>
</evidence>
<proteinExistence type="predicted"/>